<dbReference type="AlphaFoldDB" id="A0A7J5U376"/>
<dbReference type="EMBL" id="WELI01000002">
    <property type="protein sequence ID" value="KAB7731942.1"/>
    <property type="molecule type" value="Genomic_DNA"/>
</dbReference>
<evidence type="ECO:0000313" key="3">
    <source>
        <dbReference type="Proteomes" id="UP000488299"/>
    </source>
</evidence>
<dbReference type="Gene3D" id="2.60.40.10">
    <property type="entry name" value="Immunoglobulins"/>
    <property type="match status" value="1"/>
</dbReference>
<dbReference type="Proteomes" id="UP000488299">
    <property type="component" value="Unassembled WGS sequence"/>
</dbReference>
<gene>
    <name evidence="2" type="ORF">F5984_06905</name>
</gene>
<organism evidence="2 3">
    <name type="scientific">Rudanella paleaurantiibacter</name>
    <dbReference type="NCBI Taxonomy" id="2614655"/>
    <lineage>
        <taxon>Bacteria</taxon>
        <taxon>Pseudomonadati</taxon>
        <taxon>Bacteroidota</taxon>
        <taxon>Cytophagia</taxon>
        <taxon>Cytophagales</taxon>
        <taxon>Cytophagaceae</taxon>
        <taxon>Rudanella</taxon>
    </lineage>
</organism>
<reference evidence="2 3" key="1">
    <citation type="submission" date="2019-10" db="EMBL/GenBank/DDBJ databases">
        <title>Rudanella paleaurantiibacter sp. nov., isolated from sludge.</title>
        <authorList>
            <person name="Xu S.Q."/>
        </authorList>
    </citation>
    <scope>NUCLEOTIDE SEQUENCE [LARGE SCALE GENOMIC DNA]</scope>
    <source>
        <strain evidence="2 3">HX-22-17</strain>
    </source>
</reference>
<name>A0A7J5U376_9BACT</name>
<evidence type="ECO:0008006" key="4">
    <source>
        <dbReference type="Google" id="ProtNLM"/>
    </source>
</evidence>
<evidence type="ECO:0000313" key="2">
    <source>
        <dbReference type="EMBL" id="KAB7731942.1"/>
    </source>
</evidence>
<feature type="chain" id="PRO_5029711906" description="T9SS type A sorting domain-containing protein" evidence="1">
    <location>
        <begin position="19"/>
        <end position="364"/>
    </location>
</feature>
<keyword evidence="3" id="KW-1185">Reference proteome</keyword>
<protein>
    <recommendedName>
        <fullName evidence="4">T9SS type A sorting domain-containing protein</fullName>
    </recommendedName>
</protein>
<keyword evidence="1" id="KW-0732">Signal</keyword>
<sequence length="364" mass="39138">MRLYLLIICLLTVGRLLAQTPFTARWSFDGNTAGSSSSPYISVGNAGFVGVAPANFGPYVPGVAGQAINVDNWSPSMCNRAEYVSITLQPNQGQTMTLNQLSFYFSRSLAGPVTVSVRSSADNFGNDIYTGTATESFQQAVVGLSGGAYANQSGPVTFRIYGCPPQGSGTLRLDELTISGTVTVTPLPVSLLYFRAQALPDNRVQLSWATTWERDADRFEIQRSRTLAEFGTVGQLPARGTTDARQFYTFTDDWPDAGTTYYRLRQVDRNGTAHLSEIVAVVLDDRTPSLVVLDTGGPGIIALKGRNLGGAVWSVWSAAGVPVPVTARSGPDGRTELSGLFGGGVYLIRADGADWRLTQRVWVR</sequence>
<evidence type="ECO:0000256" key="1">
    <source>
        <dbReference type="SAM" id="SignalP"/>
    </source>
</evidence>
<dbReference type="RefSeq" id="WP_152123520.1">
    <property type="nucleotide sequence ID" value="NZ_WELI01000002.1"/>
</dbReference>
<accession>A0A7J5U376</accession>
<feature type="signal peptide" evidence="1">
    <location>
        <begin position="1"/>
        <end position="18"/>
    </location>
</feature>
<comment type="caution">
    <text evidence="2">The sequence shown here is derived from an EMBL/GenBank/DDBJ whole genome shotgun (WGS) entry which is preliminary data.</text>
</comment>
<proteinExistence type="predicted"/>
<dbReference type="InterPro" id="IPR013783">
    <property type="entry name" value="Ig-like_fold"/>
</dbReference>